<evidence type="ECO:0000313" key="2">
    <source>
        <dbReference type="Proteomes" id="UP000094385"/>
    </source>
</evidence>
<organism evidence="1 2">
    <name type="scientific">Lipomyces starkeyi NRRL Y-11557</name>
    <dbReference type="NCBI Taxonomy" id="675824"/>
    <lineage>
        <taxon>Eukaryota</taxon>
        <taxon>Fungi</taxon>
        <taxon>Dikarya</taxon>
        <taxon>Ascomycota</taxon>
        <taxon>Saccharomycotina</taxon>
        <taxon>Lipomycetes</taxon>
        <taxon>Lipomycetales</taxon>
        <taxon>Lipomycetaceae</taxon>
        <taxon>Lipomyces</taxon>
    </lineage>
</organism>
<protein>
    <submittedName>
        <fullName evidence="1">Uncharacterized protein</fullName>
    </submittedName>
</protein>
<proteinExistence type="predicted"/>
<dbReference type="Proteomes" id="UP000094385">
    <property type="component" value="Unassembled WGS sequence"/>
</dbReference>
<dbReference type="AlphaFoldDB" id="A0A1E3Q522"/>
<keyword evidence="2" id="KW-1185">Reference proteome</keyword>
<name>A0A1E3Q522_LIPST</name>
<evidence type="ECO:0000313" key="1">
    <source>
        <dbReference type="EMBL" id="ODQ72786.1"/>
    </source>
</evidence>
<sequence length="194" mass="21665">MCHEIITITPCCGQQRCVSTLPCASYPICRAIELMPVADPLRSRRSRRLRFNIQQSEASCSLEQSLKSVLLTTYDGDKENFWPDYCEDGSDLDNEVPAAMQLKWPKKIDATHDRALAIEVGRRKPKVLALLGVEASSSTPCEASRTKSPIKRPWESMKQTRNALSVVFDVEANGTSANVALNLGKPRLMRLNEN</sequence>
<dbReference type="OrthoDB" id="10367870at2759"/>
<accession>A0A1E3Q522</accession>
<gene>
    <name evidence="1" type="ORF">LIPSTDRAFT_72422</name>
</gene>
<reference evidence="1 2" key="1">
    <citation type="journal article" date="2016" name="Proc. Natl. Acad. Sci. U.S.A.">
        <title>Comparative genomics of biotechnologically important yeasts.</title>
        <authorList>
            <person name="Riley R."/>
            <person name="Haridas S."/>
            <person name="Wolfe K.H."/>
            <person name="Lopes M.R."/>
            <person name="Hittinger C.T."/>
            <person name="Goeker M."/>
            <person name="Salamov A.A."/>
            <person name="Wisecaver J.H."/>
            <person name="Long T.M."/>
            <person name="Calvey C.H."/>
            <person name="Aerts A.L."/>
            <person name="Barry K.W."/>
            <person name="Choi C."/>
            <person name="Clum A."/>
            <person name="Coughlan A.Y."/>
            <person name="Deshpande S."/>
            <person name="Douglass A.P."/>
            <person name="Hanson S.J."/>
            <person name="Klenk H.-P."/>
            <person name="LaButti K.M."/>
            <person name="Lapidus A."/>
            <person name="Lindquist E.A."/>
            <person name="Lipzen A.M."/>
            <person name="Meier-Kolthoff J.P."/>
            <person name="Ohm R.A."/>
            <person name="Otillar R.P."/>
            <person name="Pangilinan J.L."/>
            <person name="Peng Y."/>
            <person name="Rokas A."/>
            <person name="Rosa C.A."/>
            <person name="Scheuner C."/>
            <person name="Sibirny A.A."/>
            <person name="Slot J.C."/>
            <person name="Stielow J.B."/>
            <person name="Sun H."/>
            <person name="Kurtzman C.P."/>
            <person name="Blackwell M."/>
            <person name="Grigoriev I.V."/>
            <person name="Jeffries T.W."/>
        </authorList>
    </citation>
    <scope>NUCLEOTIDE SEQUENCE [LARGE SCALE GENOMIC DNA]</scope>
    <source>
        <strain evidence="1 2">NRRL Y-11557</strain>
    </source>
</reference>
<dbReference type="EMBL" id="KV454295">
    <property type="protein sequence ID" value="ODQ72786.1"/>
    <property type="molecule type" value="Genomic_DNA"/>
</dbReference>